<evidence type="ECO:0000313" key="9">
    <source>
        <dbReference type="EMBL" id="HIU55906.1"/>
    </source>
</evidence>
<feature type="transmembrane region" description="Helical" evidence="6">
    <location>
        <begin position="397"/>
        <end position="422"/>
    </location>
</feature>
<protein>
    <submittedName>
        <fullName evidence="9">ComEC family competence protein</fullName>
    </submittedName>
</protein>
<evidence type="ECO:0000256" key="3">
    <source>
        <dbReference type="ARBA" id="ARBA00022692"/>
    </source>
</evidence>
<feature type="transmembrane region" description="Helical" evidence="6">
    <location>
        <begin position="12"/>
        <end position="30"/>
    </location>
</feature>
<evidence type="ECO:0000256" key="2">
    <source>
        <dbReference type="ARBA" id="ARBA00022475"/>
    </source>
</evidence>
<dbReference type="InterPro" id="IPR052159">
    <property type="entry name" value="Competence_DNA_uptake"/>
</dbReference>
<comment type="subcellular location">
    <subcellularLocation>
        <location evidence="1">Cell membrane</location>
        <topology evidence="1">Multi-pass membrane protein</topology>
    </subcellularLocation>
</comment>
<dbReference type="EMBL" id="DVNA01000203">
    <property type="protein sequence ID" value="HIU55906.1"/>
    <property type="molecule type" value="Genomic_DNA"/>
</dbReference>
<dbReference type="InterPro" id="IPR025405">
    <property type="entry name" value="DUF4131"/>
</dbReference>
<dbReference type="Proteomes" id="UP000824112">
    <property type="component" value="Unassembled WGS sequence"/>
</dbReference>
<feature type="transmembrane region" description="Helical" evidence="6">
    <location>
        <begin position="317"/>
        <end position="334"/>
    </location>
</feature>
<dbReference type="PANTHER" id="PTHR30619:SF1">
    <property type="entry name" value="RECOMBINATION PROTEIN 2"/>
    <property type="match status" value="1"/>
</dbReference>
<evidence type="ECO:0000256" key="6">
    <source>
        <dbReference type="SAM" id="Phobius"/>
    </source>
</evidence>
<dbReference type="PANTHER" id="PTHR30619">
    <property type="entry name" value="DNA INTERNALIZATION/COMPETENCE PROTEIN COMEC/REC2"/>
    <property type="match status" value="1"/>
</dbReference>
<feature type="transmembrane region" description="Helical" evidence="6">
    <location>
        <begin position="269"/>
        <end position="287"/>
    </location>
</feature>
<evidence type="ECO:0000256" key="5">
    <source>
        <dbReference type="ARBA" id="ARBA00023136"/>
    </source>
</evidence>
<evidence type="ECO:0000259" key="7">
    <source>
        <dbReference type="Pfam" id="PF03772"/>
    </source>
</evidence>
<proteinExistence type="predicted"/>
<gene>
    <name evidence="9" type="ORF">IAB03_08900</name>
</gene>
<dbReference type="Pfam" id="PF13567">
    <property type="entry name" value="DUF4131"/>
    <property type="match status" value="1"/>
</dbReference>
<organism evidence="9 10">
    <name type="scientific">Candidatus Gallibacteroides avistercoris</name>
    <dbReference type="NCBI Taxonomy" id="2840833"/>
    <lineage>
        <taxon>Bacteria</taxon>
        <taxon>Pseudomonadati</taxon>
        <taxon>Bacteroidota</taxon>
        <taxon>Bacteroidia</taxon>
        <taxon>Bacteroidales</taxon>
        <taxon>Bacteroidaceae</taxon>
        <taxon>Bacteroidaceae incertae sedis</taxon>
        <taxon>Candidatus Gallibacteroides</taxon>
    </lineage>
</organism>
<name>A0A9D1M914_9BACT</name>
<feature type="domain" description="DUF4131" evidence="8">
    <location>
        <begin position="9"/>
        <end position="176"/>
    </location>
</feature>
<keyword evidence="3 6" id="KW-0812">Transmembrane</keyword>
<keyword evidence="5 6" id="KW-0472">Membrane</keyword>
<feature type="transmembrane region" description="Helical" evidence="6">
    <location>
        <begin position="239"/>
        <end position="262"/>
    </location>
</feature>
<comment type="caution">
    <text evidence="9">The sequence shown here is derived from an EMBL/GenBank/DDBJ whole genome shotgun (WGS) entry which is preliminary data.</text>
</comment>
<evidence type="ECO:0000259" key="8">
    <source>
        <dbReference type="Pfam" id="PF13567"/>
    </source>
</evidence>
<feature type="transmembrane region" description="Helical" evidence="6">
    <location>
        <begin position="460"/>
        <end position="482"/>
    </location>
</feature>
<keyword evidence="2" id="KW-1003">Cell membrane</keyword>
<dbReference type="GO" id="GO:0005886">
    <property type="term" value="C:plasma membrane"/>
    <property type="evidence" value="ECO:0007669"/>
    <property type="project" value="UniProtKB-SubCell"/>
</dbReference>
<dbReference type="AlphaFoldDB" id="A0A9D1M914"/>
<reference evidence="9" key="1">
    <citation type="submission" date="2020-10" db="EMBL/GenBank/DDBJ databases">
        <authorList>
            <person name="Gilroy R."/>
        </authorList>
    </citation>
    <scope>NUCLEOTIDE SEQUENCE</scope>
    <source>
        <strain evidence="9">CHK158-818</strain>
    </source>
</reference>
<sequence length="673" mass="77644">MCQYKIPFLPYLWIIPSILGGMFVGLFYLNKNRKYAFAHYKARPYFGIGMFFIWMVVGMWVLKVHHFHQHTPSPDHFPYLQVQLVSEPRHTNNHKLFEAVLLYAIHPDSCKNLQKQNALLYFAKNNSSQELQKGDVLLIKNDLIPIKSPGNPDEFDYAAYMRIKHTYHMQFVSDKWTFLGHLDHFSIREFSSKQKIKLQNILEQTFLTEREQDFLKAVLLGITDDLWEEQRDLYQQAGLSHLLAISGLHVGIIAFIVLWLLYPLKRLGYNRIRFFIVVWALWVYAFMCGLSPSVVRACIMFSVIMGAYLLKRQSYSVNSLAIAAFLMLVYDPYYLWDIGFQLSFLSVLLLLSAAPFFPKGVKNKVCNYIFLLIWTTTVIQIGTMALTVYYFHNIPVYSILCNLVMVPLFPVLISGGILLLLAGNSDIQPYLSDVFHFFFHQSDSIIRSIVNLPGALAENIWIDPVIVVIWLIAIFLITLWLYTQNTNYVITLLAVMSAFLFYLLVNQTKYSSEISIYNHQGGISVNVIDYPRNYVITTDELFAMESLEKVAQNHWMKIKATPPTLITDSLATNLKVSLPFVQFGKRRILLLNDESWKNKVSSTRLKIDLLVVGREYKERIADVTPLYDIDQVVLSADVNPIVASGFEKECRSLRIKCHNTADQGAWCLQINAY</sequence>
<evidence type="ECO:0000256" key="1">
    <source>
        <dbReference type="ARBA" id="ARBA00004651"/>
    </source>
</evidence>
<feature type="transmembrane region" description="Helical" evidence="6">
    <location>
        <begin position="369"/>
        <end position="391"/>
    </location>
</feature>
<reference evidence="9" key="2">
    <citation type="journal article" date="2021" name="PeerJ">
        <title>Extensive microbial diversity within the chicken gut microbiome revealed by metagenomics and culture.</title>
        <authorList>
            <person name="Gilroy R."/>
            <person name="Ravi A."/>
            <person name="Getino M."/>
            <person name="Pursley I."/>
            <person name="Horton D.L."/>
            <person name="Alikhan N.F."/>
            <person name="Baker D."/>
            <person name="Gharbi K."/>
            <person name="Hall N."/>
            <person name="Watson M."/>
            <person name="Adriaenssens E.M."/>
            <person name="Foster-Nyarko E."/>
            <person name="Jarju S."/>
            <person name="Secka A."/>
            <person name="Antonio M."/>
            <person name="Oren A."/>
            <person name="Chaudhuri R.R."/>
            <person name="La Ragione R."/>
            <person name="Hildebrand F."/>
            <person name="Pallen M.J."/>
        </authorList>
    </citation>
    <scope>NUCLEOTIDE SEQUENCE</scope>
    <source>
        <strain evidence="9">CHK158-818</strain>
    </source>
</reference>
<evidence type="ECO:0000256" key="4">
    <source>
        <dbReference type="ARBA" id="ARBA00022989"/>
    </source>
</evidence>
<feature type="transmembrane region" description="Helical" evidence="6">
    <location>
        <begin position="42"/>
        <end position="62"/>
    </location>
</feature>
<evidence type="ECO:0000313" key="10">
    <source>
        <dbReference type="Proteomes" id="UP000824112"/>
    </source>
</evidence>
<dbReference type="Pfam" id="PF03772">
    <property type="entry name" value="Competence"/>
    <property type="match status" value="1"/>
</dbReference>
<dbReference type="InterPro" id="IPR004477">
    <property type="entry name" value="ComEC_N"/>
</dbReference>
<accession>A0A9D1M914</accession>
<dbReference type="NCBIfam" id="TIGR00360">
    <property type="entry name" value="ComEC_N-term"/>
    <property type="match status" value="1"/>
</dbReference>
<keyword evidence="4 6" id="KW-1133">Transmembrane helix</keyword>
<feature type="transmembrane region" description="Helical" evidence="6">
    <location>
        <begin position="488"/>
        <end position="505"/>
    </location>
</feature>
<feature type="domain" description="ComEC/Rec2-related protein" evidence="7">
    <location>
        <begin position="219"/>
        <end position="482"/>
    </location>
</feature>